<comment type="caution">
    <text evidence="1">The sequence shown here is derived from an EMBL/GenBank/DDBJ whole genome shotgun (WGS) entry which is preliminary data.</text>
</comment>
<keyword evidence="2" id="KW-1185">Reference proteome</keyword>
<accession>A0ACA9MXY2</accession>
<proteinExistence type="predicted"/>
<organism evidence="1 2">
    <name type="scientific">Acaulospora colombiana</name>
    <dbReference type="NCBI Taxonomy" id="27376"/>
    <lineage>
        <taxon>Eukaryota</taxon>
        <taxon>Fungi</taxon>
        <taxon>Fungi incertae sedis</taxon>
        <taxon>Mucoromycota</taxon>
        <taxon>Glomeromycotina</taxon>
        <taxon>Glomeromycetes</taxon>
        <taxon>Diversisporales</taxon>
        <taxon>Acaulosporaceae</taxon>
        <taxon>Acaulospora</taxon>
    </lineage>
</organism>
<sequence length="132" mass="14694">MSTSLAPIVGQKRRRKLVKSDDNDVTANTTGAKQRRKLSKTEEVGGDDDKESSRSNHDSSLDDDGLKVGGTTSGWTSEQRTQLLDAIIKRLPPLDWKQIAGEVEGKSSTMCYDQWRKKMLNDIKKCVSVLPE</sequence>
<evidence type="ECO:0000313" key="1">
    <source>
        <dbReference type="EMBL" id="CAG8615838.1"/>
    </source>
</evidence>
<gene>
    <name evidence="1" type="ORF">ACOLOM_LOCUS7162</name>
</gene>
<evidence type="ECO:0000313" key="2">
    <source>
        <dbReference type="Proteomes" id="UP000789525"/>
    </source>
</evidence>
<name>A0ACA9MXY2_9GLOM</name>
<reference evidence="1" key="1">
    <citation type="submission" date="2021-06" db="EMBL/GenBank/DDBJ databases">
        <authorList>
            <person name="Kallberg Y."/>
            <person name="Tangrot J."/>
            <person name="Rosling A."/>
        </authorList>
    </citation>
    <scope>NUCLEOTIDE SEQUENCE</scope>
    <source>
        <strain evidence="1">CL356</strain>
    </source>
</reference>
<dbReference type="Proteomes" id="UP000789525">
    <property type="component" value="Unassembled WGS sequence"/>
</dbReference>
<protein>
    <submittedName>
        <fullName evidence="1">14782_t:CDS:1</fullName>
    </submittedName>
</protein>
<dbReference type="EMBL" id="CAJVPT010016025">
    <property type="protein sequence ID" value="CAG8615838.1"/>
    <property type="molecule type" value="Genomic_DNA"/>
</dbReference>